<sequence length="152" mass="17138">MKKYAMTFVWLLACTLVFAQHGGDRKDKGQKGPRDPKAAAAKHADKLKADLTLNDTQYTKVKAIYEQYEQDQATLRRDTSLTKGQEHTKMKKLRDDRDANLKGALTAEQWTKWEALKQEKKDAKEARKDGKKGKDGKEGKGGKDGAAKDKKE</sequence>
<feature type="region of interest" description="Disordered" evidence="1">
    <location>
        <begin position="118"/>
        <end position="152"/>
    </location>
</feature>
<feature type="chain" id="PRO_5042950243" evidence="2">
    <location>
        <begin position="20"/>
        <end position="152"/>
    </location>
</feature>
<evidence type="ECO:0000313" key="3">
    <source>
        <dbReference type="EMBL" id="MBT1687884.1"/>
    </source>
</evidence>
<protein>
    <submittedName>
        <fullName evidence="3">Uncharacterized protein</fullName>
    </submittedName>
</protein>
<feature type="region of interest" description="Disordered" evidence="1">
    <location>
        <begin position="74"/>
        <end position="96"/>
    </location>
</feature>
<dbReference type="Proteomes" id="UP001319180">
    <property type="component" value="Unassembled WGS sequence"/>
</dbReference>
<feature type="signal peptide" evidence="2">
    <location>
        <begin position="1"/>
        <end position="19"/>
    </location>
</feature>
<accession>A0AAP2D9S7</accession>
<proteinExistence type="predicted"/>
<name>A0AAP2D9S7_9BACT</name>
<organism evidence="3 4">
    <name type="scientific">Dawidia soli</name>
    <dbReference type="NCBI Taxonomy" id="2782352"/>
    <lineage>
        <taxon>Bacteria</taxon>
        <taxon>Pseudomonadati</taxon>
        <taxon>Bacteroidota</taxon>
        <taxon>Cytophagia</taxon>
        <taxon>Cytophagales</taxon>
        <taxon>Chryseotaleaceae</taxon>
        <taxon>Dawidia</taxon>
    </lineage>
</organism>
<evidence type="ECO:0000313" key="4">
    <source>
        <dbReference type="Proteomes" id="UP001319180"/>
    </source>
</evidence>
<keyword evidence="4" id="KW-1185">Reference proteome</keyword>
<reference evidence="3 4" key="1">
    <citation type="submission" date="2021-05" db="EMBL/GenBank/DDBJ databases">
        <title>A Polyphasic approach of four new species of the genus Ohtaekwangia: Ohtaekwangia histidinii sp. nov., Ohtaekwangia cretensis sp. nov., Ohtaekwangia indiensis sp. nov., Ohtaekwangia reichenbachii sp. nov. from diverse environment.</title>
        <authorList>
            <person name="Octaviana S."/>
        </authorList>
    </citation>
    <scope>NUCLEOTIDE SEQUENCE [LARGE SCALE GENOMIC DNA]</scope>
    <source>
        <strain evidence="3 4">PWU37</strain>
    </source>
</reference>
<evidence type="ECO:0000256" key="1">
    <source>
        <dbReference type="SAM" id="MobiDB-lite"/>
    </source>
</evidence>
<feature type="region of interest" description="Disordered" evidence="1">
    <location>
        <begin position="23"/>
        <end position="43"/>
    </location>
</feature>
<evidence type="ECO:0000256" key="2">
    <source>
        <dbReference type="SAM" id="SignalP"/>
    </source>
</evidence>
<comment type="caution">
    <text evidence="3">The sequence shown here is derived from an EMBL/GenBank/DDBJ whole genome shotgun (WGS) entry which is preliminary data.</text>
</comment>
<dbReference type="RefSeq" id="WP_254091114.1">
    <property type="nucleotide sequence ID" value="NZ_JAHESC010000021.1"/>
</dbReference>
<keyword evidence="2" id="KW-0732">Signal</keyword>
<gene>
    <name evidence="3" type="ORF">KK078_15045</name>
</gene>
<dbReference type="EMBL" id="JAHESC010000021">
    <property type="protein sequence ID" value="MBT1687884.1"/>
    <property type="molecule type" value="Genomic_DNA"/>
</dbReference>
<dbReference type="AlphaFoldDB" id="A0AAP2D9S7"/>